<feature type="region of interest" description="Disordered" evidence="1">
    <location>
        <begin position="338"/>
        <end position="362"/>
    </location>
</feature>
<proteinExistence type="predicted"/>
<keyword evidence="3" id="KW-1185">Reference proteome</keyword>
<evidence type="ECO:0000313" key="3">
    <source>
        <dbReference type="Proteomes" id="UP001162164"/>
    </source>
</evidence>
<feature type="compositionally biased region" description="Acidic residues" evidence="1">
    <location>
        <begin position="338"/>
        <end position="356"/>
    </location>
</feature>
<dbReference type="Proteomes" id="UP001162164">
    <property type="component" value="Unassembled WGS sequence"/>
</dbReference>
<comment type="caution">
    <text evidence="2">The sequence shown here is derived from an EMBL/GenBank/DDBJ whole genome shotgun (WGS) entry which is preliminary data.</text>
</comment>
<name>A0ABQ9IQZ3_9CUCU</name>
<evidence type="ECO:0000313" key="2">
    <source>
        <dbReference type="EMBL" id="KAJ8956206.1"/>
    </source>
</evidence>
<dbReference type="PANTHER" id="PTHR33480:SF4">
    <property type="entry name" value="PX DOMAIN-CONTAINING PROTEIN"/>
    <property type="match status" value="1"/>
</dbReference>
<dbReference type="EMBL" id="JAPWTJ010003471">
    <property type="protein sequence ID" value="KAJ8956206.1"/>
    <property type="molecule type" value="Genomic_DNA"/>
</dbReference>
<accession>A0ABQ9IQZ3</accession>
<dbReference type="PANTHER" id="PTHR33480">
    <property type="entry name" value="SET DOMAIN-CONTAINING PROTEIN-RELATED"/>
    <property type="match status" value="1"/>
</dbReference>
<reference evidence="2" key="1">
    <citation type="journal article" date="2023" name="Insect Mol. Biol.">
        <title>Genome sequencing provides insights into the evolution of gene families encoding plant cell wall-degrading enzymes in longhorned beetles.</title>
        <authorList>
            <person name="Shin N.R."/>
            <person name="Okamura Y."/>
            <person name="Kirsch R."/>
            <person name="Pauchet Y."/>
        </authorList>
    </citation>
    <scope>NUCLEOTIDE SEQUENCE</scope>
    <source>
        <strain evidence="2">MMC_N1</strain>
    </source>
</reference>
<feature type="region of interest" description="Disordered" evidence="1">
    <location>
        <begin position="370"/>
        <end position="389"/>
    </location>
</feature>
<protein>
    <recommendedName>
        <fullName evidence="4">Tyr recombinase domain-containing protein</fullName>
    </recommendedName>
</protein>
<sequence>MDEIPSENFARPDFHTPSLALKIGYNLKKCISIERGSALRAGNLKRNRELLSTLHLMKMEWEIRILSNALSSLYRRKINSVQLLPLTNDLVKLSNHLDSQLTIAKADLIKDKTNIAWTRLATLALARIILFNKRRSGEAAKMKMSNYISRVDWRDQNTIELQESLTPFEKQLANSLIVVEIEGKRGRKVPVILTPTLKESVDLLIRHRDECNIYYRNKYVFARSNKSLLFLRGHDCLNKICNEISLENPSIITGTRLRKYVATVCQLFNMTENQYDWLARHLGHDIRVHRDFYRMHESAIELTKVSRLLLAVDKGEVNKFAGRNLEDIEIKDLPQLDYEDEDDNNDIEEKEDDNNIEESKETEIDNVPTIESKSNGTKKKIKGNNKATPVPWTSNEKKAVFNFFQVNIKRKVLCQVKLNVKNALMKMKYYVIGIGKKINSVLKMKSAK</sequence>
<organism evidence="2 3">
    <name type="scientific">Molorchus minor</name>
    <dbReference type="NCBI Taxonomy" id="1323400"/>
    <lineage>
        <taxon>Eukaryota</taxon>
        <taxon>Metazoa</taxon>
        <taxon>Ecdysozoa</taxon>
        <taxon>Arthropoda</taxon>
        <taxon>Hexapoda</taxon>
        <taxon>Insecta</taxon>
        <taxon>Pterygota</taxon>
        <taxon>Neoptera</taxon>
        <taxon>Endopterygota</taxon>
        <taxon>Coleoptera</taxon>
        <taxon>Polyphaga</taxon>
        <taxon>Cucujiformia</taxon>
        <taxon>Chrysomeloidea</taxon>
        <taxon>Cerambycidae</taxon>
        <taxon>Lamiinae</taxon>
        <taxon>Monochamini</taxon>
        <taxon>Molorchus</taxon>
    </lineage>
</organism>
<evidence type="ECO:0000256" key="1">
    <source>
        <dbReference type="SAM" id="MobiDB-lite"/>
    </source>
</evidence>
<gene>
    <name evidence="2" type="ORF">NQ317_000501</name>
</gene>
<evidence type="ECO:0008006" key="4">
    <source>
        <dbReference type="Google" id="ProtNLM"/>
    </source>
</evidence>